<dbReference type="RefSeq" id="WP_206871303.1">
    <property type="nucleotide sequence ID" value="NZ_BMBA01000004.1"/>
</dbReference>
<evidence type="ECO:0000313" key="3">
    <source>
        <dbReference type="Proteomes" id="UP000663802"/>
    </source>
</evidence>
<dbReference type="EMBL" id="BMBA01000004">
    <property type="protein sequence ID" value="GFZ33058.1"/>
    <property type="molecule type" value="Genomic_DNA"/>
</dbReference>
<reference evidence="2 3" key="1">
    <citation type="journal article" date="2021" name="Int. J. Syst. Evol. Microbiol.">
        <title>Clostridium zeae sp. nov., isolated from corn silage.</title>
        <authorList>
            <person name="Kobayashi H."/>
            <person name="Tanizawa Y."/>
            <person name="Yagura M."/>
            <person name="Sakamoto M."/>
            <person name="Ohkuma M."/>
            <person name="Tohno M."/>
        </authorList>
    </citation>
    <scope>NUCLEOTIDE SEQUENCE [LARGE SCALE GENOMIC DNA]</scope>
    <source>
        <strain evidence="2 3">CSC2</strain>
    </source>
</reference>
<evidence type="ECO:0000313" key="2">
    <source>
        <dbReference type="EMBL" id="GFZ33058.1"/>
    </source>
</evidence>
<accession>A0ABQ1EED9</accession>
<proteinExistence type="predicted"/>
<dbReference type="Pfam" id="PF01872">
    <property type="entry name" value="RibD_C"/>
    <property type="match status" value="1"/>
</dbReference>
<dbReference type="InterPro" id="IPR050765">
    <property type="entry name" value="Riboflavin_Biosynth_HTPR"/>
</dbReference>
<dbReference type="InterPro" id="IPR024072">
    <property type="entry name" value="DHFR-like_dom_sf"/>
</dbReference>
<keyword evidence="3" id="KW-1185">Reference proteome</keyword>
<evidence type="ECO:0000259" key="1">
    <source>
        <dbReference type="Pfam" id="PF01872"/>
    </source>
</evidence>
<organism evidence="2 3">
    <name type="scientific">Clostridium zeae</name>
    <dbReference type="NCBI Taxonomy" id="2759022"/>
    <lineage>
        <taxon>Bacteria</taxon>
        <taxon>Bacillati</taxon>
        <taxon>Bacillota</taxon>
        <taxon>Clostridia</taxon>
        <taxon>Eubacteriales</taxon>
        <taxon>Clostridiaceae</taxon>
        <taxon>Clostridium</taxon>
    </lineage>
</organism>
<dbReference type="Proteomes" id="UP000663802">
    <property type="component" value="Unassembled WGS sequence"/>
</dbReference>
<dbReference type="Gene3D" id="3.40.430.10">
    <property type="entry name" value="Dihydrofolate Reductase, subunit A"/>
    <property type="match status" value="1"/>
</dbReference>
<sequence length="177" mass="20105">MKRKIILNLAISIDGFIASENGGYDWIVGDGDDSLNTKNKLNFNEFLEGIDIVVMGKKCYDQNMHEDFKNKKVYIATSQKNVDKDNVHFISGDICKILQEEQEKEGKDIYLFGGGILVDSFIKNDIIDEYIIGIIPIVLGKGRPLFLENNPTIKLHLDEYSIENGITILKYSKKNIK</sequence>
<gene>
    <name evidence="2" type="ORF">CSC2_35840</name>
</gene>
<feature type="domain" description="Bacterial bifunctional deaminase-reductase C-terminal" evidence="1">
    <location>
        <begin position="3"/>
        <end position="158"/>
    </location>
</feature>
<name>A0ABQ1EED9_9CLOT</name>
<dbReference type="PANTHER" id="PTHR38011:SF11">
    <property type="entry name" value="2,5-DIAMINO-6-RIBOSYLAMINO-4(3H)-PYRIMIDINONE 5'-PHOSPHATE REDUCTASE"/>
    <property type="match status" value="1"/>
</dbReference>
<dbReference type="SUPFAM" id="SSF53597">
    <property type="entry name" value="Dihydrofolate reductase-like"/>
    <property type="match status" value="1"/>
</dbReference>
<dbReference type="InterPro" id="IPR002734">
    <property type="entry name" value="RibDG_C"/>
</dbReference>
<dbReference type="PANTHER" id="PTHR38011">
    <property type="entry name" value="DIHYDROFOLATE REDUCTASE FAMILY PROTEIN (AFU_ORTHOLOGUE AFUA_8G06820)"/>
    <property type="match status" value="1"/>
</dbReference>
<protein>
    <submittedName>
        <fullName evidence="2">Riboflavin biosynthesis protein RibD</fullName>
    </submittedName>
</protein>
<comment type="caution">
    <text evidence="2">The sequence shown here is derived from an EMBL/GenBank/DDBJ whole genome shotgun (WGS) entry which is preliminary data.</text>
</comment>